<dbReference type="GO" id="GO:0003729">
    <property type="term" value="F:mRNA binding"/>
    <property type="evidence" value="ECO:0007669"/>
    <property type="project" value="TreeGrafter"/>
</dbReference>
<dbReference type="Pfam" id="PF12807">
    <property type="entry name" value="eIF3_p135"/>
    <property type="match status" value="1"/>
</dbReference>
<dbReference type="PROSITE" id="PS51823">
    <property type="entry name" value="CLU"/>
    <property type="match status" value="1"/>
</dbReference>
<feature type="region of interest" description="Disordered" evidence="1">
    <location>
        <begin position="1"/>
        <end position="92"/>
    </location>
</feature>
<dbReference type="GO" id="GO:0005737">
    <property type="term" value="C:cytoplasm"/>
    <property type="evidence" value="ECO:0007669"/>
    <property type="project" value="TreeGrafter"/>
</dbReference>
<dbReference type="PANTHER" id="PTHR12601">
    <property type="entry name" value="EUKARYOTIC TRANSLATION INITIATION FACTOR 3 SUBUNIT EIF-3"/>
    <property type="match status" value="1"/>
</dbReference>
<feature type="domain" description="Clu" evidence="2">
    <location>
        <begin position="306"/>
        <end position="560"/>
    </location>
</feature>
<dbReference type="Proteomes" id="UP000011083">
    <property type="component" value="Unassembled WGS sequence"/>
</dbReference>
<dbReference type="GO" id="GO:0048312">
    <property type="term" value="P:intracellular distribution of mitochondria"/>
    <property type="evidence" value="ECO:0007669"/>
    <property type="project" value="TreeGrafter"/>
</dbReference>
<gene>
    <name evidence="3" type="ORF">ACA1_142200</name>
</gene>
<dbReference type="EMBL" id="KB007883">
    <property type="protein sequence ID" value="ELR22529.1"/>
    <property type="molecule type" value="Genomic_DNA"/>
</dbReference>
<evidence type="ECO:0000313" key="3">
    <source>
        <dbReference type="EMBL" id="ELR22529.1"/>
    </source>
</evidence>
<dbReference type="InterPro" id="IPR033646">
    <property type="entry name" value="CLU-central"/>
</dbReference>
<dbReference type="Pfam" id="PF13236">
    <property type="entry name" value="CLU"/>
    <property type="match status" value="1"/>
</dbReference>
<feature type="region of interest" description="Disordered" evidence="1">
    <location>
        <begin position="162"/>
        <end position="183"/>
    </location>
</feature>
<dbReference type="GeneID" id="14923471"/>
<dbReference type="VEuPathDB" id="AmoebaDB:ACA1_142200"/>
<keyword evidence="4" id="KW-1185">Reference proteome</keyword>
<dbReference type="InterPro" id="IPR025697">
    <property type="entry name" value="CLU_dom"/>
</dbReference>
<protein>
    <recommendedName>
        <fullName evidence="2">Clu domain-containing protein</fullName>
    </recommendedName>
</protein>
<reference evidence="3 4" key="1">
    <citation type="journal article" date="2013" name="Genome Biol.">
        <title>Genome of Acanthamoeba castellanii highlights extensive lateral gene transfer and early evolution of tyrosine kinase signaling.</title>
        <authorList>
            <person name="Clarke M."/>
            <person name="Lohan A.J."/>
            <person name="Liu B."/>
            <person name="Lagkouvardos I."/>
            <person name="Roy S."/>
            <person name="Zafar N."/>
            <person name="Bertelli C."/>
            <person name="Schilde C."/>
            <person name="Kianianmomeni A."/>
            <person name="Burglin T.R."/>
            <person name="Frech C."/>
            <person name="Turcotte B."/>
            <person name="Kopec K.O."/>
            <person name="Synnott J.M."/>
            <person name="Choo C."/>
            <person name="Paponov I."/>
            <person name="Finkler A."/>
            <person name="Soon Heng Tan C."/>
            <person name="Hutchins A.P."/>
            <person name="Weinmeier T."/>
            <person name="Rattei T."/>
            <person name="Chu J.S."/>
            <person name="Gimenez G."/>
            <person name="Irimia M."/>
            <person name="Rigden D.J."/>
            <person name="Fitzpatrick D.A."/>
            <person name="Lorenzo-Morales J."/>
            <person name="Bateman A."/>
            <person name="Chiu C.H."/>
            <person name="Tang P."/>
            <person name="Hegemann P."/>
            <person name="Fromm H."/>
            <person name="Raoult D."/>
            <person name="Greub G."/>
            <person name="Miranda-Saavedra D."/>
            <person name="Chen N."/>
            <person name="Nash P."/>
            <person name="Ginger M.L."/>
            <person name="Horn M."/>
            <person name="Schaap P."/>
            <person name="Caler L."/>
            <person name="Loftus B."/>
        </authorList>
    </citation>
    <scope>NUCLEOTIDE SEQUENCE [LARGE SCALE GENOMIC DNA]</scope>
    <source>
        <strain evidence="3 4">Neff</strain>
    </source>
</reference>
<feature type="compositionally biased region" description="Acidic residues" evidence="1">
    <location>
        <begin position="82"/>
        <end position="91"/>
    </location>
</feature>
<dbReference type="RefSeq" id="XP_004349617.1">
    <property type="nucleotide sequence ID" value="XM_004349567.1"/>
</dbReference>
<dbReference type="OrthoDB" id="18317at2759"/>
<dbReference type="PANTHER" id="PTHR12601:SF6">
    <property type="entry name" value="CLUSTERED MITOCHONDRIA PROTEIN HOMOLOG"/>
    <property type="match status" value="1"/>
</dbReference>
<sequence>MAAQGGFISSYIDLSPSSSRELHSAGASADGDADSLYTAASSGASLQHEHDAGGKGHAPYTDSLGANLKPERAGQEDNCAAESDDEDDEDSIPFVYASYSTTCLLNESGNRPNKKHAGKVDAKRRRQEDSDDDETSSCYAEVSLGDEDSKAASSTYSSISRYSSTLASPRSMDELPTAKGLTGYSTPVLHKDATRAYEDAYVTVGSLRKEGSADGDYFPVLTQDEKKKTNNTKFDLYTSGEMKAKLAYFEDQIDKQSLDEELMVRQKVAALLAALPSAKSRQRVVTQLQKGTNAAEGEDFEVLKPVAQVQKQLEVEPIKQEKEWAKMGEGRQWNEEYQRTVGKGLKQLVAEDVRAISRLSHDFVKQAEIYGKVIINELNVPDEWKTIKPANVGGVAGGAKYIVQGILYKFCLDPIVSKKPLVWLYGGERPDDDNAMKAAGLELQGLGLIATSQMTQLHVPLMALIDYKGFRLIATSLLPIGPDTLKYGSNDAGRTIKTGDQVMDHLMHGLGEHLNLRKHLVGKQRVPIVGPGDIEGHLGTDGRYYLLDFARLMPPETPLPDEDGHIDGRGVFFRMLRPELVRSFRVPLSSDTFTGWGMYDENRVAYELDVREATDLMINERVPAVAAEISQLYEVETGNCVDFTPAHLQQILEQLNLVARMHARGVNLRHLGRIRDKMTSSKGRKLLLSLALSRAFKSRLRRQMRKSVQKQTHAGASSEVPNLHYHSLVVINDLRLNHTYEQSACKDVVVEFFNTVLGHTSKSHNFWRVGIKETLKSKFPFILTEAESDEDYNLLDAGCIKLTIMLCFKLGLVRFPTAVTEAIFKDYTAVRLLETDILDIPAIIKHNQLQHIFNGNICMFEAAKGQHNSSDALRLLRQAREHLMTAASMTPSCPYTNWVLGSIEIDIASRLLFDQESERLFTSAYERFARSCELDKTNAGPIGSWADALDQHAARLAANDADPARVAEMRALAGVKRQLAASKRVSTCSLITSPRH</sequence>
<dbReference type="AlphaFoldDB" id="L8HAI0"/>
<evidence type="ECO:0000259" key="2">
    <source>
        <dbReference type="PROSITE" id="PS51823"/>
    </source>
</evidence>
<evidence type="ECO:0000256" key="1">
    <source>
        <dbReference type="SAM" id="MobiDB-lite"/>
    </source>
</evidence>
<organism evidence="3 4">
    <name type="scientific">Acanthamoeba castellanii (strain ATCC 30010 / Neff)</name>
    <dbReference type="NCBI Taxonomy" id="1257118"/>
    <lineage>
        <taxon>Eukaryota</taxon>
        <taxon>Amoebozoa</taxon>
        <taxon>Discosea</taxon>
        <taxon>Longamoebia</taxon>
        <taxon>Centramoebida</taxon>
        <taxon>Acanthamoebidae</taxon>
        <taxon>Acanthamoeba</taxon>
    </lineage>
</organism>
<feature type="region of interest" description="Disordered" evidence="1">
    <location>
        <begin position="106"/>
        <end position="141"/>
    </location>
</feature>
<proteinExistence type="predicted"/>
<feature type="compositionally biased region" description="Basic residues" evidence="1">
    <location>
        <begin position="112"/>
        <end position="125"/>
    </location>
</feature>
<dbReference type="InterPro" id="IPR027523">
    <property type="entry name" value="CLU_prot"/>
</dbReference>
<feature type="compositionally biased region" description="Low complexity" evidence="1">
    <location>
        <begin position="9"/>
        <end position="30"/>
    </location>
</feature>
<evidence type="ECO:0000313" key="4">
    <source>
        <dbReference type="Proteomes" id="UP000011083"/>
    </source>
</evidence>
<accession>L8HAI0</accession>
<dbReference type="KEGG" id="acan:ACA1_142200"/>
<name>L8HAI0_ACACF</name>